<feature type="region of interest" description="Disordered" evidence="1">
    <location>
        <begin position="1"/>
        <end position="87"/>
    </location>
</feature>
<evidence type="ECO:0000256" key="1">
    <source>
        <dbReference type="SAM" id="MobiDB-lite"/>
    </source>
</evidence>
<proteinExistence type="predicted"/>
<sequence>MISNTSEYSRDVSDSISYTTGDRRTNFKRKRVIEQDEEDDRVHDQVRVRPPPVPESRGEEALENDDSGGYCDDDEDEAYLNDPPRVGSQVLPVADLPEDFAGEPQDGMQYLFTVRRDAAALPNVTKVPNPSGELQPIRPPSPP</sequence>
<gene>
    <name evidence="2" type="ORF">M407DRAFT_20733</name>
</gene>
<dbReference type="OrthoDB" id="428895at2759"/>
<evidence type="ECO:0000313" key="2">
    <source>
        <dbReference type="EMBL" id="KIO30269.1"/>
    </source>
</evidence>
<protein>
    <submittedName>
        <fullName evidence="2">Uncharacterized protein</fullName>
    </submittedName>
</protein>
<dbReference type="HOGENOM" id="CLU_1810898_0_0_1"/>
<evidence type="ECO:0000313" key="3">
    <source>
        <dbReference type="Proteomes" id="UP000054248"/>
    </source>
</evidence>
<dbReference type="Pfam" id="PF04938">
    <property type="entry name" value="SIP1"/>
    <property type="match status" value="1"/>
</dbReference>
<keyword evidence="3" id="KW-1185">Reference proteome</keyword>
<dbReference type="EMBL" id="KN822974">
    <property type="protein sequence ID" value="KIO30269.1"/>
    <property type="molecule type" value="Genomic_DNA"/>
</dbReference>
<reference evidence="2 3" key="1">
    <citation type="submission" date="2014-04" db="EMBL/GenBank/DDBJ databases">
        <authorList>
            <consortium name="DOE Joint Genome Institute"/>
            <person name="Kuo A."/>
            <person name="Girlanda M."/>
            <person name="Perotto S."/>
            <person name="Kohler A."/>
            <person name="Nagy L.G."/>
            <person name="Floudas D."/>
            <person name="Copeland A."/>
            <person name="Barry K.W."/>
            <person name="Cichocki N."/>
            <person name="Veneault-Fourrey C."/>
            <person name="LaButti K."/>
            <person name="Lindquist E.A."/>
            <person name="Lipzen A."/>
            <person name="Lundell T."/>
            <person name="Morin E."/>
            <person name="Murat C."/>
            <person name="Sun H."/>
            <person name="Tunlid A."/>
            <person name="Henrissat B."/>
            <person name="Grigoriev I.V."/>
            <person name="Hibbett D.S."/>
            <person name="Martin F."/>
            <person name="Nordberg H.P."/>
            <person name="Cantor M.N."/>
            <person name="Hua S.X."/>
        </authorList>
    </citation>
    <scope>NUCLEOTIDE SEQUENCE [LARGE SCALE GENOMIC DNA]</scope>
    <source>
        <strain evidence="2 3">MUT 4182</strain>
    </source>
</reference>
<dbReference type="GO" id="GO:0000387">
    <property type="term" value="P:spliceosomal snRNP assembly"/>
    <property type="evidence" value="ECO:0007669"/>
    <property type="project" value="InterPro"/>
</dbReference>
<dbReference type="Proteomes" id="UP000054248">
    <property type="component" value="Unassembled WGS sequence"/>
</dbReference>
<dbReference type="InterPro" id="IPR035426">
    <property type="entry name" value="Gemin2/Brr1"/>
</dbReference>
<feature type="non-terminal residue" evidence="2">
    <location>
        <position position="143"/>
    </location>
</feature>
<feature type="region of interest" description="Disordered" evidence="1">
    <location>
        <begin position="123"/>
        <end position="143"/>
    </location>
</feature>
<reference evidence="3" key="2">
    <citation type="submission" date="2015-01" db="EMBL/GenBank/DDBJ databases">
        <title>Evolutionary Origins and Diversification of the Mycorrhizal Mutualists.</title>
        <authorList>
            <consortium name="DOE Joint Genome Institute"/>
            <consortium name="Mycorrhizal Genomics Consortium"/>
            <person name="Kohler A."/>
            <person name="Kuo A."/>
            <person name="Nagy L.G."/>
            <person name="Floudas D."/>
            <person name="Copeland A."/>
            <person name="Barry K.W."/>
            <person name="Cichocki N."/>
            <person name="Veneault-Fourrey C."/>
            <person name="LaButti K."/>
            <person name="Lindquist E.A."/>
            <person name="Lipzen A."/>
            <person name="Lundell T."/>
            <person name="Morin E."/>
            <person name="Murat C."/>
            <person name="Riley R."/>
            <person name="Ohm R."/>
            <person name="Sun H."/>
            <person name="Tunlid A."/>
            <person name="Henrissat B."/>
            <person name="Grigoriev I.V."/>
            <person name="Hibbett D.S."/>
            <person name="Martin F."/>
        </authorList>
    </citation>
    <scope>NUCLEOTIDE SEQUENCE [LARGE SCALE GENOMIC DNA]</scope>
    <source>
        <strain evidence="3">MUT 4182</strain>
    </source>
</reference>
<dbReference type="AlphaFoldDB" id="A0A0C3QRA6"/>
<feature type="compositionally biased region" description="Acidic residues" evidence="1">
    <location>
        <begin position="61"/>
        <end position="79"/>
    </location>
</feature>
<name>A0A0C3QRA6_9AGAM</name>
<organism evidence="2 3">
    <name type="scientific">Tulasnella calospora MUT 4182</name>
    <dbReference type="NCBI Taxonomy" id="1051891"/>
    <lineage>
        <taxon>Eukaryota</taxon>
        <taxon>Fungi</taxon>
        <taxon>Dikarya</taxon>
        <taxon>Basidiomycota</taxon>
        <taxon>Agaricomycotina</taxon>
        <taxon>Agaricomycetes</taxon>
        <taxon>Cantharellales</taxon>
        <taxon>Tulasnellaceae</taxon>
        <taxon>Tulasnella</taxon>
    </lineage>
</organism>
<accession>A0A0C3QRA6</accession>